<dbReference type="InterPro" id="IPR024983">
    <property type="entry name" value="CHAT_dom"/>
</dbReference>
<dbReference type="PATRIC" id="fig|13035.3.peg.51"/>
<dbReference type="KEGG" id="dsl:Dacsa_0046"/>
<keyword evidence="4" id="KW-1185">Reference proteome</keyword>
<dbReference type="InterPro" id="IPR011990">
    <property type="entry name" value="TPR-like_helical_dom_sf"/>
</dbReference>
<dbReference type="HOGENOM" id="CLU_614990_0_0_3"/>
<dbReference type="STRING" id="13035.Dacsa_0046"/>
<gene>
    <name evidence="3" type="ORF">Dacsa_0046</name>
</gene>
<dbReference type="EMBL" id="CP003944">
    <property type="protein sequence ID" value="AFZ48868.1"/>
    <property type="molecule type" value="Genomic_DNA"/>
</dbReference>
<sequence length="445" mass="49347">MYKRLFPDDHPRVALSLNNLAGLYSSQGNYSEAVAFLKRGTDVEEAVLSRNLVTGSEQQKRAYLETFSGSTNYPISLHLQNIPNNQDAANLALTTILRRKGRVLDVLGNSLRQLQANSDSQTKALFQELSQVQNQLSQLVYNPSPQSNRQVIQDLETKATNLEAELMNRSAEFRQQVKPVNIADVQKVIPDNAILLEFIQYQPVNPKTNESGSPRYAVYLLRSSGEVQWADLGEAEVIDQKIDRARNVFKEVEETIASTPRFALPQVLAENLAQSYTPAAQELYQQILAPISEMIEESEHLLIAPDSSLNLIPFAGLIDSQNRYLLETHRITYLTSGRDLLRFQLPDGKTERSLLFANPTYSSPGQSTIQLTSSQTRGSNQRSGDLDTLEFGALPGTATEGSAIAQLFPQMQVLTEEAATENALKSSENSRILHIATHGAVTSDQ</sequence>
<evidence type="ECO:0000256" key="1">
    <source>
        <dbReference type="SAM" id="MobiDB-lite"/>
    </source>
</evidence>
<evidence type="ECO:0000259" key="2">
    <source>
        <dbReference type="Pfam" id="PF12770"/>
    </source>
</evidence>
<feature type="domain" description="CHAT" evidence="2">
    <location>
        <begin position="278"/>
        <end position="442"/>
    </location>
</feature>
<organism evidence="3 4">
    <name type="scientific">Dactylococcopsis salina (strain PCC 8305)</name>
    <name type="common">Myxobactron salinum</name>
    <dbReference type="NCBI Taxonomy" id="13035"/>
    <lineage>
        <taxon>Bacteria</taxon>
        <taxon>Bacillati</taxon>
        <taxon>Cyanobacteriota</taxon>
        <taxon>Cyanophyceae</taxon>
        <taxon>Nodosilineales</taxon>
        <taxon>Cymatolegaceae</taxon>
        <taxon>Dactylococcopsis</taxon>
    </lineage>
</organism>
<dbReference type="Pfam" id="PF12770">
    <property type="entry name" value="CHAT"/>
    <property type="match status" value="1"/>
</dbReference>
<dbReference type="Pfam" id="PF13374">
    <property type="entry name" value="TPR_10"/>
    <property type="match status" value="1"/>
</dbReference>
<dbReference type="eggNOG" id="COG4995">
    <property type="taxonomic scope" value="Bacteria"/>
</dbReference>
<evidence type="ECO:0000313" key="3">
    <source>
        <dbReference type="EMBL" id="AFZ48868.1"/>
    </source>
</evidence>
<reference evidence="3" key="1">
    <citation type="submission" date="2012-04" db="EMBL/GenBank/DDBJ databases">
        <title>Finished genome of Dactylococcopsis salina PCC 8305.</title>
        <authorList>
            <consortium name="US DOE Joint Genome Institute"/>
            <person name="Gugger M."/>
            <person name="Coursin T."/>
            <person name="Rippka R."/>
            <person name="Tandeau De Marsac N."/>
            <person name="Huntemann M."/>
            <person name="Wei C.-L."/>
            <person name="Han J."/>
            <person name="Detter J.C."/>
            <person name="Han C."/>
            <person name="Tapia R."/>
            <person name="Daligault H."/>
            <person name="Chen A."/>
            <person name="Krypides N."/>
            <person name="Mavromatis K."/>
            <person name="Markowitz V."/>
            <person name="Szeto E."/>
            <person name="Ivanova N."/>
            <person name="Ovchinnikova G."/>
            <person name="Pagani I."/>
            <person name="Pati A."/>
            <person name="Goodwin L."/>
            <person name="Peters L."/>
            <person name="Pitluck S."/>
            <person name="Woyke T."/>
            <person name="Kerfeld C."/>
        </authorList>
    </citation>
    <scope>NUCLEOTIDE SEQUENCE [LARGE SCALE GENOMIC DNA]</scope>
    <source>
        <strain evidence="3">PCC 8305</strain>
    </source>
</reference>
<feature type="compositionally biased region" description="Polar residues" evidence="1">
    <location>
        <begin position="361"/>
        <end position="383"/>
    </location>
</feature>
<dbReference type="Proteomes" id="UP000010482">
    <property type="component" value="Chromosome"/>
</dbReference>
<dbReference type="AlphaFoldDB" id="K9YRZ6"/>
<evidence type="ECO:0000313" key="4">
    <source>
        <dbReference type="Proteomes" id="UP000010482"/>
    </source>
</evidence>
<dbReference type="Gene3D" id="1.25.40.10">
    <property type="entry name" value="Tetratricopeptide repeat domain"/>
    <property type="match status" value="1"/>
</dbReference>
<protein>
    <recommendedName>
        <fullName evidence="2">CHAT domain-containing protein</fullName>
    </recommendedName>
</protein>
<name>K9YRZ6_DACS8</name>
<proteinExistence type="predicted"/>
<feature type="region of interest" description="Disordered" evidence="1">
    <location>
        <begin position="361"/>
        <end position="387"/>
    </location>
</feature>
<accession>K9YRZ6</accession>